<keyword evidence="1" id="KW-0533">Nickel</keyword>
<organism evidence="2 3">
    <name type="scientific">Rhodoferax fermentans</name>
    <dbReference type="NCBI Taxonomy" id="28066"/>
    <lineage>
        <taxon>Bacteria</taxon>
        <taxon>Pseudomonadati</taxon>
        <taxon>Pseudomonadota</taxon>
        <taxon>Betaproteobacteria</taxon>
        <taxon>Burkholderiales</taxon>
        <taxon>Comamonadaceae</taxon>
        <taxon>Rhodoferax</taxon>
    </lineage>
</organism>
<evidence type="ECO:0008006" key="4">
    <source>
        <dbReference type="Google" id="ProtNLM"/>
    </source>
</evidence>
<dbReference type="InterPro" id="IPR029014">
    <property type="entry name" value="NiFe-Hase_large"/>
</dbReference>
<evidence type="ECO:0000313" key="3">
    <source>
        <dbReference type="Proteomes" id="UP000190750"/>
    </source>
</evidence>
<dbReference type="GO" id="GO:0016151">
    <property type="term" value="F:nickel cation binding"/>
    <property type="evidence" value="ECO:0007669"/>
    <property type="project" value="InterPro"/>
</dbReference>
<keyword evidence="1" id="KW-0479">Metal-binding</keyword>
<dbReference type="OrthoDB" id="9157196at2"/>
<dbReference type="InterPro" id="IPR001501">
    <property type="entry name" value="Ni-dep_hyd_lsu"/>
</dbReference>
<gene>
    <name evidence="2" type="ORF">RF819_15925</name>
</gene>
<comment type="caution">
    <text evidence="2">The sequence shown here is derived from an EMBL/GenBank/DDBJ whole genome shotgun (WGS) entry which is preliminary data.</text>
</comment>
<reference evidence="2 3" key="1">
    <citation type="submission" date="2017-01" db="EMBL/GenBank/DDBJ databases">
        <title>Genome sequencing of Rhodoferax fermentans JCM 7819.</title>
        <authorList>
            <person name="Kim Y.J."/>
            <person name="Farh M.E.-A."/>
            <person name="Yang D.-C."/>
        </authorList>
    </citation>
    <scope>NUCLEOTIDE SEQUENCE [LARGE SCALE GENOMIC DNA]</scope>
    <source>
        <strain evidence="2 3">JCM 7819</strain>
    </source>
</reference>
<evidence type="ECO:0000313" key="2">
    <source>
        <dbReference type="EMBL" id="OOV08009.1"/>
    </source>
</evidence>
<proteinExistence type="predicted"/>
<dbReference type="PANTHER" id="PTHR42958:SF4">
    <property type="entry name" value="HYDROGENASE EXPRESSION_FORMATION PROTEIN HUPK"/>
    <property type="match status" value="1"/>
</dbReference>
<dbReference type="PANTHER" id="PTHR42958">
    <property type="entry name" value="HYDROGENASE-2 LARGE CHAIN"/>
    <property type="match status" value="1"/>
</dbReference>
<feature type="binding site" evidence="1">
    <location>
        <position position="377"/>
    </location>
    <ligand>
        <name>Fe cation</name>
        <dbReference type="ChEBI" id="CHEBI:24875"/>
    </ligand>
</feature>
<dbReference type="Gene3D" id="1.10.645.10">
    <property type="entry name" value="Cytochrome-c3 Hydrogenase, chain B"/>
    <property type="match status" value="1"/>
</dbReference>
<comment type="cofactor">
    <cofactor evidence="1">
        <name>Fe cation</name>
        <dbReference type="ChEBI" id="CHEBI:24875"/>
    </cofactor>
</comment>
<accession>A0A1T1AV71</accession>
<dbReference type="AlphaFoldDB" id="A0A1T1AV71"/>
<protein>
    <recommendedName>
        <fullName evidence="4">Hydrogenase formation protein</fullName>
    </recommendedName>
</protein>
<dbReference type="STRING" id="28066.RF819_15925"/>
<dbReference type="InterPro" id="IPR050867">
    <property type="entry name" value="NiFe/NiFeSe_hydrgnase_LSU"/>
</dbReference>
<dbReference type="EMBL" id="MTJN01000002">
    <property type="protein sequence ID" value="OOV08009.1"/>
    <property type="molecule type" value="Genomic_DNA"/>
</dbReference>
<feature type="binding site" evidence="1">
    <location>
        <position position="374"/>
    </location>
    <ligand>
        <name>Ni(2+)</name>
        <dbReference type="ChEBI" id="CHEBI:49786"/>
    </ligand>
</feature>
<name>A0A1T1AV71_RHOFE</name>
<dbReference type="Proteomes" id="UP000190750">
    <property type="component" value="Unassembled WGS sequence"/>
</dbReference>
<dbReference type="Pfam" id="PF00374">
    <property type="entry name" value="NiFeSe_Hases"/>
    <property type="match status" value="1"/>
</dbReference>
<comment type="cofactor">
    <cofactor evidence="1">
        <name>Ni(2+)</name>
        <dbReference type="ChEBI" id="CHEBI:49786"/>
    </cofactor>
</comment>
<feature type="binding site" evidence="1">
    <location>
        <position position="335"/>
    </location>
    <ligand>
        <name>Mg(2+)</name>
        <dbReference type="ChEBI" id="CHEBI:18420"/>
    </ligand>
</feature>
<sequence>MSVAMDLVGSYTLHPGQLHSITGHRPVMGRGTLGRLLRGLQGEAVERTLGQLFSLCSHAHRRAARLVLHAANPHPDQPLPVDPPVLLWLETARDHLRSMALDWPRRQPSLPDQAAPQAWLHNCPLSISHTSSPVTPDQAWETLTQLRRWLEEALLGQPLGHWLIRHRDNKTLAQWCLSHAPKLPPAQHLHTWHALAHTLAPGSRRLDLLSNDPVLQTATMQTLANTLANDHNFTQTPSWLGACAETGPWTRLRHQHKPTTAQVSAWTRLAARWTELIEIAAIQPHTPAQQLPALLASGAQRVGDGQAIAWCEMARGLLLHWVQLDAQGRVVDYRVVAPTEWNFHPQGTLAQALTALAPQDTSSALELAAAFDACVECKVTAPAHLESRHA</sequence>
<evidence type="ECO:0000256" key="1">
    <source>
        <dbReference type="PIRSR" id="PIRSR601501-1"/>
    </source>
</evidence>
<dbReference type="SUPFAM" id="SSF56762">
    <property type="entry name" value="HydB/Nqo4-like"/>
    <property type="match status" value="1"/>
</dbReference>
<keyword evidence="3" id="KW-1185">Reference proteome</keyword>
<keyword evidence="1" id="KW-0408">Iron</keyword>
<keyword evidence="1" id="KW-0460">Magnesium</keyword>